<evidence type="ECO:0000313" key="9">
    <source>
        <dbReference type="EMBL" id="KAJ5190150.1"/>
    </source>
</evidence>
<dbReference type="PANTHER" id="PTHR11879:SF55">
    <property type="entry name" value="GLUTAMATE OXALOACETATE TRANSAMINASE 1, ISOFORM B"/>
    <property type="match status" value="1"/>
</dbReference>
<dbReference type="GeneID" id="83183492"/>
<comment type="subunit">
    <text evidence="3 7">Homodimer.</text>
</comment>
<dbReference type="Gene3D" id="3.40.640.10">
    <property type="entry name" value="Type I PLP-dependent aspartate aminotransferase-like (Major domain)"/>
    <property type="match status" value="1"/>
</dbReference>
<evidence type="ECO:0000256" key="1">
    <source>
        <dbReference type="ARBA" id="ARBA00001933"/>
    </source>
</evidence>
<evidence type="ECO:0000256" key="5">
    <source>
        <dbReference type="ARBA" id="ARBA00022679"/>
    </source>
</evidence>
<reference evidence="9" key="2">
    <citation type="journal article" date="2023" name="IMA Fungus">
        <title>Comparative genomic study of the Penicillium genus elucidates a diverse pangenome and 15 lateral gene transfer events.</title>
        <authorList>
            <person name="Petersen C."/>
            <person name="Sorensen T."/>
            <person name="Nielsen M.R."/>
            <person name="Sondergaard T.E."/>
            <person name="Sorensen J.L."/>
            <person name="Fitzpatrick D.A."/>
            <person name="Frisvad J.C."/>
            <person name="Nielsen K.L."/>
        </authorList>
    </citation>
    <scope>NUCLEOTIDE SEQUENCE</scope>
    <source>
        <strain evidence="9">IBT 15544</strain>
    </source>
</reference>
<evidence type="ECO:0000256" key="6">
    <source>
        <dbReference type="ARBA" id="ARBA00022898"/>
    </source>
</evidence>
<evidence type="ECO:0000313" key="10">
    <source>
        <dbReference type="Proteomes" id="UP001150904"/>
    </source>
</evidence>
<dbReference type="InterPro" id="IPR004838">
    <property type="entry name" value="NHTrfase_class1_PyrdxlP-BS"/>
</dbReference>
<accession>A0A9W9M5M2</accession>
<dbReference type="InterPro" id="IPR004839">
    <property type="entry name" value="Aminotransferase_I/II_large"/>
</dbReference>
<sequence>MATTLSSTSTAQSRFEQARFIPPDAIFALTAQYLKDSFPQKVNLGQGAYRDADGKPWLLPSVNKARQTLLEQGLNHEYLPILGLSTFRQAAAELLLGPELFAQRENKIATCQSLSGTGALHLAGLLLKACQNRLPKVYIPEPTWSNHHQVFDSLGFPCESFKYYDHERKDMDIDSYYSMLKQAEPNSVVILHACAHNPTGLDPSKEQWREIAHLMKARNLFPLFDAAYLGFNSGNLDEDAFAIRLFIREMEMEAGVCVSFAKNMGLYGERIGCFLLANNSKQTAVHTQSMLEMLQRSEVSNPPAFGAKIASLILGRDDLRQMWYADMFTMSDRLRWMRKALYDNLVSLGAPGSWEHLIRQSGMFGFLGLPPDIVLELRETYHVYMADNSRISIAGLNEGNVEYVARSITQCLLRIEGLGHHPSAAL</sequence>
<evidence type="ECO:0000256" key="2">
    <source>
        <dbReference type="ARBA" id="ARBA00007441"/>
    </source>
</evidence>
<dbReference type="GO" id="GO:0005829">
    <property type="term" value="C:cytosol"/>
    <property type="evidence" value="ECO:0007669"/>
    <property type="project" value="TreeGrafter"/>
</dbReference>
<dbReference type="NCBIfam" id="NF006719">
    <property type="entry name" value="PRK09257.1"/>
    <property type="match status" value="1"/>
</dbReference>
<dbReference type="GO" id="GO:0004069">
    <property type="term" value="F:L-aspartate:2-oxoglutarate aminotransferase activity"/>
    <property type="evidence" value="ECO:0007669"/>
    <property type="project" value="UniProtKB-EC"/>
</dbReference>
<evidence type="ECO:0000256" key="7">
    <source>
        <dbReference type="RuleBase" id="RU000480"/>
    </source>
</evidence>
<evidence type="ECO:0000256" key="4">
    <source>
        <dbReference type="ARBA" id="ARBA00022576"/>
    </source>
</evidence>
<dbReference type="PROSITE" id="PS00105">
    <property type="entry name" value="AA_TRANSFER_CLASS_1"/>
    <property type="match status" value="1"/>
</dbReference>
<dbReference type="InterPro" id="IPR000796">
    <property type="entry name" value="Asp_trans"/>
</dbReference>
<comment type="cofactor">
    <cofactor evidence="1">
        <name>pyridoxal 5'-phosphate</name>
        <dbReference type="ChEBI" id="CHEBI:597326"/>
    </cofactor>
</comment>
<keyword evidence="6" id="KW-0663">Pyridoxal phosphate</keyword>
<comment type="similarity">
    <text evidence="2">Belongs to the class-I pyridoxal-phosphate-dependent aminotransferase family.</text>
</comment>
<dbReference type="AlphaFoldDB" id="A0A9W9M5M2"/>
<evidence type="ECO:0000259" key="8">
    <source>
        <dbReference type="Pfam" id="PF00155"/>
    </source>
</evidence>
<keyword evidence="10" id="KW-1185">Reference proteome</keyword>
<dbReference type="OrthoDB" id="6752799at2759"/>
<reference evidence="9" key="1">
    <citation type="submission" date="2022-12" db="EMBL/GenBank/DDBJ databases">
        <authorList>
            <person name="Petersen C."/>
        </authorList>
    </citation>
    <scope>NUCLEOTIDE SEQUENCE</scope>
    <source>
        <strain evidence="9">IBT 15544</strain>
    </source>
</reference>
<protein>
    <recommendedName>
        <fullName evidence="7">Aspartate aminotransferase</fullName>
        <ecNumber evidence="7">2.6.1.1</ecNumber>
    </recommendedName>
</protein>
<dbReference type="CDD" id="cd00609">
    <property type="entry name" value="AAT_like"/>
    <property type="match status" value="1"/>
</dbReference>
<evidence type="ECO:0000256" key="3">
    <source>
        <dbReference type="ARBA" id="ARBA00011738"/>
    </source>
</evidence>
<name>A0A9W9M5M2_9EURO</name>
<comment type="miscellaneous">
    <text evidence="7">In eukaryotes there are cytoplasmic, mitochondrial and chloroplastic isozymes.</text>
</comment>
<dbReference type="InterPro" id="IPR015422">
    <property type="entry name" value="PyrdxlP-dep_Trfase_small"/>
</dbReference>
<feature type="domain" description="Aminotransferase class I/classII large" evidence="8">
    <location>
        <begin position="40"/>
        <end position="408"/>
    </location>
</feature>
<organism evidence="9 10">
    <name type="scientific">Penicillium cinerascens</name>
    <dbReference type="NCBI Taxonomy" id="70096"/>
    <lineage>
        <taxon>Eukaryota</taxon>
        <taxon>Fungi</taxon>
        <taxon>Dikarya</taxon>
        <taxon>Ascomycota</taxon>
        <taxon>Pezizomycotina</taxon>
        <taxon>Eurotiomycetes</taxon>
        <taxon>Eurotiomycetidae</taxon>
        <taxon>Eurotiales</taxon>
        <taxon>Aspergillaceae</taxon>
        <taxon>Penicillium</taxon>
    </lineage>
</organism>
<dbReference type="FunFam" id="3.40.640.10:FF:000066">
    <property type="entry name" value="Aspartate aminotransferase"/>
    <property type="match status" value="1"/>
</dbReference>
<proteinExistence type="inferred from homology"/>
<comment type="catalytic activity">
    <reaction evidence="7">
        <text>L-aspartate + 2-oxoglutarate = oxaloacetate + L-glutamate</text>
        <dbReference type="Rhea" id="RHEA:21824"/>
        <dbReference type="ChEBI" id="CHEBI:16452"/>
        <dbReference type="ChEBI" id="CHEBI:16810"/>
        <dbReference type="ChEBI" id="CHEBI:29985"/>
        <dbReference type="ChEBI" id="CHEBI:29991"/>
        <dbReference type="EC" id="2.6.1.1"/>
    </reaction>
</comment>
<dbReference type="InterPro" id="IPR015424">
    <property type="entry name" value="PyrdxlP-dep_Trfase"/>
</dbReference>
<keyword evidence="4 7" id="KW-0032">Aminotransferase</keyword>
<dbReference type="Proteomes" id="UP001150904">
    <property type="component" value="Unassembled WGS sequence"/>
</dbReference>
<comment type="caution">
    <text evidence="9">The sequence shown here is derived from an EMBL/GenBank/DDBJ whole genome shotgun (WGS) entry which is preliminary data.</text>
</comment>
<dbReference type="PANTHER" id="PTHR11879">
    <property type="entry name" value="ASPARTATE AMINOTRANSFERASE"/>
    <property type="match status" value="1"/>
</dbReference>
<dbReference type="SUPFAM" id="SSF53383">
    <property type="entry name" value="PLP-dependent transferases"/>
    <property type="match status" value="1"/>
</dbReference>
<dbReference type="GO" id="GO:0006532">
    <property type="term" value="P:aspartate biosynthetic process"/>
    <property type="evidence" value="ECO:0007669"/>
    <property type="project" value="TreeGrafter"/>
</dbReference>
<dbReference type="GO" id="GO:0030170">
    <property type="term" value="F:pyridoxal phosphate binding"/>
    <property type="evidence" value="ECO:0007669"/>
    <property type="project" value="InterPro"/>
</dbReference>
<dbReference type="PRINTS" id="PR00799">
    <property type="entry name" value="TRANSAMINASE"/>
</dbReference>
<dbReference type="EC" id="2.6.1.1" evidence="7"/>
<gene>
    <name evidence="9" type="ORF">N7498_009135</name>
</gene>
<dbReference type="Gene3D" id="3.90.1150.10">
    <property type="entry name" value="Aspartate Aminotransferase, domain 1"/>
    <property type="match status" value="1"/>
</dbReference>
<dbReference type="EMBL" id="JAPQKR010000016">
    <property type="protein sequence ID" value="KAJ5190150.1"/>
    <property type="molecule type" value="Genomic_DNA"/>
</dbReference>
<keyword evidence="5 7" id="KW-0808">Transferase</keyword>
<dbReference type="RefSeq" id="XP_058303090.1">
    <property type="nucleotide sequence ID" value="XM_058456191.1"/>
</dbReference>
<dbReference type="InterPro" id="IPR015421">
    <property type="entry name" value="PyrdxlP-dep_Trfase_major"/>
</dbReference>
<dbReference type="Pfam" id="PF00155">
    <property type="entry name" value="Aminotran_1_2"/>
    <property type="match status" value="1"/>
</dbReference>